<dbReference type="InterPro" id="IPR006660">
    <property type="entry name" value="Arsenate_reductase-like"/>
</dbReference>
<dbReference type="InterPro" id="IPR002109">
    <property type="entry name" value="Glutaredoxin"/>
</dbReference>
<dbReference type="PROSITE" id="PS51353">
    <property type="entry name" value="ARSC"/>
    <property type="match status" value="1"/>
</dbReference>
<evidence type="ECO:0000313" key="2">
    <source>
        <dbReference type="EMBL" id="DAD68514.1"/>
    </source>
</evidence>
<feature type="domain" description="Glutaredoxin" evidence="1">
    <location>
        <begin position="2"/>
        <end position="55"/>
    </location>
</feature>
<organism evidence="2">
    <name type="scientific">Siphoviridae sp. ct3CA7</name>
    <dbReference type="NCBI Taxonomy" id="2823561"/>
    <lineage>
        <taxon>Viruses</taxon>
        <taxon>Duplodnaviria</taxon>
        <taxon>Heunggongvirae</taxon>
        <taxon>Uroviricota</taxon>
        <taxon>Caudoviricetes</taxon>
    </lineage>
</organism>
<evidence type="ECO:0000259" key="1">
    <source>
        <dbReference type="Pfam" id="PF00462"/>
    </source>
</evidence>
<dbReference type="PROSITE" id="PS51354">
    <property type="entry name" value="GLUTAREDOXIN_2"/>
    <property type="match status" value="1"/>
</dbReference>
<sequence>MVTVYTQPGCTQCKSTIAFLAKHNLPHEVVDIREYPALVDELTRAGRTTLPYVTVTRDETQVDDWSGHNMYKLIELKRATLTV</sequence>
<dbReference type="Gene3D" id="3.40.30.10">
    <property type="entry name" value="Glutaredoxin"/>
    <property type="match status" value="1"/>
</dbReference>
<dbReference type="Pfam" id="PF00462">
    <property type="entry name" value="Glutaredoxin"/>
    <property type="match status" value="1"/>
</dbReference>
<accession>A0A8S5LF22</accession>
<name>A0A8S5LF22_9CAUD</name>
<reference evidence="2" key="1">
    <citation type="journal article" date="2021" name="Proc. Natl. Acad. Sci. U.S.A.">
        <title>A Catalog of Tens of Thousands of Viruses from Human Metagenomes Reveals Hidden Associations with Chronic Diseases.</title>
        <authorList>
            <person name="Tisza M.J."/>
            <person name="Buck C.B."/>
        </authorList>
    </citation>
    <scope>NUCLEOTIDE SEQUENCE</scope>
    <source>
        <strain evidence="2">Ct3CA7</strain>
    </source>
</reference>
<dbReference type="SUPFAM" id="SSF52833">
    <property type="entry name" value="Thioredoxin-like"/>
    <property type="match status" value="1"/>
</dbReference>
<dbReference type="EMBL" id="BK014704">
    <property type="protein sequence ID" value="DAD68514.1"/>
    <property type="molecule type" value="Genomic_DNA"/>
</dbReference>
<protein>
    <submittedName>
        <fullName evidence="2">Glutaredoxin-like protein</fullName>
    </submittedName>
</protein>
<dbReference type="CDD" id="cd02976">
    <property type="entry name" value="NrdH"/>
    <property type="match status" value="1"/>
</dbReference>
<proteinExistence type="predicted"/>
<dbReference type="InterPro" id="IPR036249">
    <property type="entry name" value="Thioredoxin-like_sf"/>
</dbReference>